<dbReference type="GO" id="GO:0006166">
    <property type="term" value="P:purine ribonucleoside salvage"/>
    <property type="evidence" value="ECO:0007669"/>
    <property type="project" value="UniProtKB-KW"/>
</dbReference>
<comment type="subunit">
    <text evidence="4">Homotrimer.</text>
</comment>
<feature type="site" description="Important for substrate specificity" evidence="4">
    <location>
        <position position="172"/>
    </location>
</feature>
<dbReference type="FunCoup" id="A0A1Y2G345">
    <property type="interactions" value="334"/>
</dbReference>
<feature type="binding site" evidence="4">
    <location>
        <position position="20"/>
    </location>
    <ligand>
        <name>phosphate</name>
        <dbReference type="ChEBI" id="CHEBI:43474"/>
    </ligand>
</feature>
<sequence length="275" mass="30056">MGYPPLMREGAPLIGVIGGSGLYKLDNLHVIKTISASTPWGSPSSPITIAKLDTAKGPITVAFISRHGPAHNIAPSNVPARANIAALKHLGVKAIVAFSAVGSLREEVRPGDIIVPDQIIDRTKGIRPSTFFDGAMVGHAMFGEPFDKQLSDDVPRLHKERTLVVMEGPQFSTRAESNMYRSYALVCTSTDYDAWRMGEAPVTVEEVMKTLTTNASLSKHITASILEPFMRPSLPQSLYKLKYILPAYFPYDAPRWKGEHVNTEDHDDSTASEKV</sequence>
<dbReference type="GO" id="GO:0017061">
    <property type="term" value="F:S-methyl-5-thioadenosine phosphorylase activity"/>
    <property type="evidence" value="ECO:0007669"/>
    <property type="project" value="UniProtKB-UniRule"/>
</dbReference>
<dbReference type="Gene3D" id="3.40.50.1580">
    <property type="entry name" value="Nucleoside phosphorylase domain"/>
    <property type="match status" value="1"/>
</dbReference>
<feature type="binding site" evidence="4">
    <location>
        <begin position="66"/>
        <end position="67"/>
    </location>
    <ligand>
        <name>phosphate</name>
        <dbReference type="ChEBI" id="CHEBI:43474"/>
    </ligand>
</feature>
<gene>
    <name evidence="6" type="ORF">BCR35DRAFT_328390</name>
</gene>
<evidence type="ECO:0000256" key="2">
    <source>
        <dbReference type="ARBA" id="ARBA00022679"/>
    </source>
</evidence>
<dbReference type="PANTHER" id="PTHR42679:SF2">
    <property type="entry name" value="S-METHYL-5'-THIOADENOSINE PHOSPHORYLASE"/>
    <property type="match status" value="1"/>
</dbReference>
<dbReference type="SUPFAM" id="SSF53167">
    <property type="entry name" value="Purine and uridine phosphorylases"/>
    <property type="match status" value="1"/>
</dbReference>
<dbReference type="InterPro" id="IPR010044">
    <property type="entry name" value="MTAP"/>
</dbReference>
<dbReference type="GO" id="GO:0005634">
    <property type="term" value="C:nucleus"/>
    <property type="evidence" value="ECO:0007669"/>
    <property type="project" value="UniProtKB-SubCell"/>
</dbReference>
<evidence type="ECO:0000259" key="5">
    <source>
        <dbReference type="Pfam" id="PF01048"/>
    </source>
</evidence>
<evidence type="ECO:0000256" key="4">
    <source>
        <dbReference type="HAMAP-Rule" id="MF_03155"/>
    </source>
</evidence>
<dbReference type="EMBL" id="MCGR01000002">
    <property type="protein sequence ID" value="ORY91806.1"/>
    <property type="molecule type" value="Genomic_DNA"/>
</dbReference>
<dbReference type="GO" id="GO:0019509">
    <property type="term" value="P:L-methionine salvage from methylthioadenosine"/>
    <property type="evidence" value="ECO:0007669"/>
    <property type="project" value="UniProtKB-UniRule"/>
</dbReference>
<name>A0A1Y2G345_9BASI</name>
<dbReference type="InterPro" id="IPR035994">
    <property type="entry name" value="Nucleoside_phosphorylase_sf"/>
</dbReference>
<feature type="domain" description="Nucleoside phosphorylase" evidence="5">
    <location>
        <begin position="14"/>
        <end position="184"/>
    </location>
</feature>
<comment type="subcellular location">
    <subcellularLocation>
        <location evidence="4">Cytoplasm</location>
    </subcellularLocation>
    <subcellularLocation>
        <location evidence="4">Nucleus</location>
    </subcellularLocation>
</comment>
<feature type="binding site" evidence="4">
    <location>
        <begin position="99"/>
        <end position="100"/>
    </location>
    <ligand>
        <name>phosphate</name>
        <dbReference type="ChEBI" id="CHEBI:43474"/>
    </ligand>
</feature>
<keyword evidence="7" id="KW-1185">Reference proteome</keyword>
<dbReference type="PROSITE" id="PS01240">
    <property type="entry name" value="PNP_MTAP_2"/>
    <property type="match status" value="1"/>
</dbReference>
<proteinExistence type="inferred from homology"/>
<keyword evidence="4" id="KW-0963">Cytoplasm</keyword>
<dbReference type="InParanoid" id="A0A1Y2G345"/>
<comment type="caution">
    <text evidence="6">The sequence shown here is derived from an EMBL/GenBank/DDBJ whole genome shotgun (WGS) entry which is preliminary data.</text>
</comment>
<dbReference type="PANTHER" id="PTHR42679">
    <property type="entry name" value="S-METHYL-5'-THIOADENOSINE PHOSPHORYLASE"/>
    <property type="match status" value="1"/>
</dbReference>
<dbReference type="InterPro" id="IPR018099">
    <property type="entry name" value="Purine_phosphorylase-2_CS"/>
</dbReference>
<dbReference type="Proteomes" id="UP000193467">
    <property type="component" value="Unassembled WGS sequence"/>
</dbReference>
<protein>
    <recommendedName>
        <fullName evidence="4">S-methyl-5'-thioadenosine phosphorylase</fullName>
        <ecNumber evidence="4">2.4.2.28</ecNumber>
    </recommendedName>
    <alternativeName>
        <fullName evidence="4">5'-methylthioadenosine phosphorylase</fullName>
        <shortName evidence="4">MTA phosphorylase</shortName>
        <shortName evidence="4">MTAP</shortName>
        <shortName evidence="4">MTAPase</shortName>
    </alternativeName>
</protein>
<dbReference type="STRING" id="106004.A0A1Y2G345"/>
<comment type="catalytic activity">
    <reaction evidence="4">
        <text>S-methyl-5'-thioadenosine + phosphate = 5-(methylsulfanyl)-alpha-D-ribose 1-phosphate + adenine</text>
        <dbReference type="Rhea" id="RHEA:11852"/>
        <dbReference type="ChEBI" id="CHEBI:16708"/>
        <dbReference type="ChEBI" id="CHEBI:17509"/>
        <dbReference type="ChEBI" id="CHEBI:43474"/>
        <dbReference type="ChEBI" id="CHEBI:58533"/>
        <dbReference type="EC" id="2.4.2.28"/>
    </reaction>
</comment>
<dbReference type="HAMAP" id="MF_01963">
    <property type="entry name" value="MTAP"/>
    <property type="match status" value="1"/>
</dbReference>
<accession>A0A1Y2G345</accession>
<keyword evidence="3 4" id="KW-0660">Purine salvage</keyword>
<reference evidence="6 7" key="1">
    <citation type="submission" date="2016-07" db="EMBL/GenBank/DDBJ databases">
        <title>Pervasive Adenine N6-methylation of Active Genes in Fungi.</title>
        <authorList>
            <consortium name="DOE Joint Genome Institute"/>
            <person name="Mondo S.J."/>
            <person name="Dannebaum R.O."/>
            <person name="Kuo R.C."/>
            <person name="Labutti K."/>
            <person name="Haridas S."/>
            <person name="Kuo A."/>
            <person name="Salamov A."/>
            <person name="Ahrendt S.R."/>
            <person name="Lipzen A."/>
            <person name="Sullivan W."/>
            <person name="Andreopoulos W.B."/>
            <person name="Clum A."/>
            <person name="Lindquist E."/>
            <person name="Daum C."/>
            <person name="Ramamoorthy G.K."/>
            <person name="Gryganskyi A."/>
            <person name="Culley D."/>
            <person name="Magnuson J.K."/>
            <person name="James T.Y."/>
            <person name="O'Malley M.A."/>
            <person name="Stajich J.E."/>
            <person name="Spatafora J.W."/>
            <person name="Visel A."/>
            <person name="Grigoriev I.V."/>
        </authorList>
    </citation>
    <scope>NUCLEOTIDE SEQUENCE [LARGE SCALE GENOMIC DNA]</scope>
    <source>
        <strain evidence="6 7">62-1032</strain>
    </source>
</reference>
<dbReference type="UniPathway" id="UPA00904">
    <property type="reaction ID" value="UER00873"/>
</dbReference>
<comment type="function">
    <text evidence="4">Catalyzes the reversible phosphorylation of S-methyl-5'-thioadenosine (MTA) to adenine and 5-methylthioribose-1-phosphate. Involved in the breakdown of MTA, a major by-product of polyamine biosynthesis. Responsible for the first step in the methionine salvage pathway after MTA has been generated from S-adenosylmethionine. Has broad substrate specificity with 6-aminopurine nucleosides as preferred substrates.</text>
</comment>
<evidence type="ECO:0000256" key="3">
    <source>
        <dbReference type="ARBA" id="ARBA00022726"/>
    </source>
</evidence>
<evidence type="ECO:0000313" key="7">
    <source>
        <dbReference type="Proteomes" id="UP000193467"/>
    </source>
</evidence>
<evidence type="ECO:0000313" key="6">
    <source>
        <dbReference type="EMBL" id="ORY91806.1"/>
    </source>
</evidence>
<evidence type="ECO:0000256" key="1">
    <source>
        <dbReference type="ARBA" id="ARBA00022676"/>
    </source>
</evidence>
<organism evidence="6 7">
    <name type="scientific">Leucosporidium creatinivorum</name>
    <dbReference type="NCBI Taxonomy" id="106004"/>
    <lineage>
        <taxon>Eukaryota</taxon>
        <taxon>Fungi</taxon>
        <taxon>Dikarya</taxon>
        <taxon>Basidiomycota</taxon>
        <taxon>Pucciniomycotina</taxon>
        <taxon>Microbotryomycetes</taxon>
        <taxon>Leucosporidiales</taxon>
        <taxon>Leucosporidium</taxon>
    </lineage>
</organism>
<dbReference type="EC" id="2.4.2.28" evidence="4"/>
<comment type="similarity">
    <text evidence="4">Belongs to the PNP/MTAP phosphorylase family. MTAP subfamily.</text>
</comment>
<feature type="binding site" evidence="4">
    <location>
        <begin position="191"/>
        <end position="193"/>
    </location>
    <ligand>
        <name>substrate</name>
    </ligand>
</feature>
<dbReference type="GO" id="GO:0005829">
    <property type="term" value="C:cytosol"/>
    <property type="evidence" value="ECO:0007669"/>
    <property type="project" value="TreeGrafter"/>
</dbReference>
<dbReference type="Pfam" id="PF01048">
    <property type="entry name" value="PNP_UDP_1"/>
    <property type="match status" value="1"/>
</dbReference>
<keyword evidence="4" id="KW-0539">Nucleus</keyword>
<dbReference type="AlphaFoldDB" id="A0A1Y2G345"/>
<dbReference type="OrthoDB" id="431409at2759"/>
<comment type="caution">
    <text evidence="4">Lacks conserved residue(s) required for the propagation of feature annotation.</text>
</comment>
<feature type="site" description="Important for substrate specificity" evidence="4">
    <location>
        <position position="204"/>
    </location>
</feature>
<dbReference type="CDD" id="cd09010">
    <property type="entry name" value="MTAP_SsMTAPII_like_MTIP"/>
    <property type="match status" value="1"/>
</dbReference>
<comment type="pathway">
    <text evidence="4">Amino-acid biosynthesis; L-methionine biosynthesis via salvage pathway; S-methyl-5-thio-alpha-D-ribose 1-phosphate from S-methyl-5'-thioadenosine (phosphorylase route): step 1/1.</text>
</comment>
<dbReference type="InterPro" id="IPR000845">
    <property type="entry name" value="Nucleoside_phosphorylase_d"/>
</dbReference>
<keyword evidence="2 4" id="KW-0808">Transferase</keyword>
<keyword evidence="1 4" id="KW-0328">Glycosyltransferase</keyword>